<name>E0X6P4_9ZZZZ</name>
<dbReference type="PANTHER" id="PTHR43737:SF1">
    <property type="entry name" value="DUF1501 DOMAIN-CONTAINING PROTEIN"/>
    <property type="match status" value="1"/>
</dbReference>
<sequence length="384" mass="42072">MSSNGHKDPVLVIVQLTGGNDFMNTLVPYNEGHYYDARPLVNVPQDEVLPINDELGFNPAASRLKDMYDNGDVAVVQGIGYPNASRSHFRGMDILHTCEPDRISTEGWVAKLIERLDPHKENPLTGVNIGRGLPRAMVKAGVTATSVGDLDNYGLMPDIAAEEDRNRDLEIFKRMYTPAVGAGMVMDYLRQTGVDSLAGADVLAPVPDMYTSSVEYGSNPIAKALRDVARIHTAGVGTRVFYTNHAGYDTHSHQPPVHPGLLRDVSGALDDFLTDLREHDAAEEVSILVFTEFGRRMKDNSSGTDHGSGGGAFIIGDQVDGGLYAEYPSVAPKDWLNGEDLQHTIDFRGIYGTMLEQWMGVEPEEIVVGNFEQIRPFKRTLVAN</sequence>
<dbReference type="PANTHER" id="PTHR43737">
    <property type="entry name" value="BLL7424 PROTEIN"/>
    <property type="match status" value="1"/>
</dbReference>
<evidence type="ECO:0008006" key="2">
    <source>
        <dbReference type="Google" id="ProtNLM"/>
    </source>
</evidence>
<accession>E0X6P4</accession>
<dbReference type="InterPro" id="IPR010869">
    <property type="entry name" value="DUF1501"/>
</dbReference>
<protein>
    <recommendedName>
        <fullName evidence="2">DUF1501 domain-containing protein</fullName>
    </recommendedName>
</protein>
<organism evidence="1">
    <name type="scientific">uncultured microorganism</name>
    <dbReference type="NCBI Taxonomy" id="358574"/>
    <lineage>
        <taxon>unclassified sequences</taxon>
        <taxon>environmental samples</taxon>
    </lineage>
</organism>
<proteinExistence type="predicted"/>
<reference evidence="1" key="1">
    <citation type="submission" date="2009-08" db="EMBL/GenBank/DDBJ databases">
        <title>Screening for novel FADH2-dependent halogenase genes in the metagenomes of marine sponge associated microbial consortia.</title>
        <authorList>
            <person name="Scheuermayer M."/>
            <person name="Fieseler L."/>
            <person name="Bayer K."/>
            <person name="Hentschel U."/>
        </authorList>
    </citation>
    <scope>NUCLEOTIDE SEQUENCE</scope>
</reference>
<evidence type="ECO:0000313" key="1">
    <source>
        <dbReference type="EMBL" id="ACY25450.1"/>
    </source>
</evidence>
<dbReference type="Pfam" id="PF07394">
    <property type="entry name" value="DUF1501"/>
    <property type="match status" value="1"/>
</dbReference>
<dbReference type="EMBL" id="GQ844926">
    <property type="protein sequence ID" value="ACY25450.1"/>
    <property type="molecule type" value="Genomic_DNA"/>
</dbReference>
<dbReference type="AlphaFoldDB" id="E0X6P4"/>